<dbReference type="Proteomes" id="UP001174909">
    <property type="component" value="Unassembled WGS sequence"/>
</dbReference>
<reference evidence="1" key="1">
    <citation type="submission" date="2023-03" db="EMBL/GenBank/DDBJ databases">
        <authorList>
            <person name="Steffen K."/>
            <person name="Cardenas P."/>
        </authorList>
    </citation>
    <scope>NUCLEOTIDE SEQUENCE</scope>
</reference>
<protein>
    <submittedName>
        <fullName evidence="1">Uncharacterized protein</fullName>
    </submittedName>
</protein>
<keyword evidence="2" id="KW-1185">Reference proteome</keyword>
<organism evidence="1 2">
    <name type="scientific">Geodia barretti</name>
    <name type="common">Barrett's horny sponge</name>
    <dbReference type="NCBI Taxonomy" id="519541"/>
    <lineage>
        <taxon>Eukaryota</taxon>
        <taxon>Metazoa</taxon>
        <taxon>Porifera</taxon>
        <taxon>Demospongiae</taxon>
        <taxon>Heteroscleromorpha</taxon>
        <taxon>Tetractinellida</taxon>
        <taxon>Astrophorina</taxon>
        <taxon>Geodiidae</taxon>
        <taxon>Geodia</taxon>
    </lineage>
</organism>
<dbReference type="AlphaFoldDB" id="A0AA35XIX8"/>
<proteinExistence type="predicted"/>
<sequence>MKLKSTPGVSPGRGFLVVPAGKVGMNQTLEKLNVRDDLPLQDQVG</sequence>
<dbReference type="EMBL" id="CASHTH010004023">
    <property type="protein sequence ID" value="CAI8052572.1"/>
    <property type="molecule type" value="Genomic_DNA"/>
</dbReference>
<name>A0AA35XIX8_GEOBA</name>
<evidence type="ECO:0000313" key="2">
    <source>
        <dbReference type="Proteomes" id="UP001174909"/>
    </source>
</evidence>
<evidence type="ECO:0000313" key="1">
    <source>
        <dbReference type="EMBL" id="CAI8052572.1"/>
    </source>
</evidence>
<gene>
    <name evidence="1" type="ORF">GBAR_LOCUS28744</name>
</gene>
<comment type="caution">
    <text evidence="1">The sequence shown here is derived from an EMBL/GenBank/DDBJ whole genome shotgun (WGS) entry which is preliminary data.</text>
</comment>
<accession>A0AA35XIX8</accession>